<name>A0A1X4NK25_9RHOB</name>
<keyword evidence="4" id="KW-1185">Reference proteome</keyword>
<protein>
    <submittedName>
        <fullName evidence="3">Aldo/keto reductase</fullName>
    </submittedName>
</protein>
<dbReference type="GO" id="GO:0005737">
    <property type="term" value="C:cytoplasm"/>
    <property type="evidence" value="ECO:0007669"/>
    <property type="project" value="TreeGrafter"/>
</dbReference>
<dbReference type="InterPro" id="IPR036812">
    <property type="entry name" value="NAD(P)_OxRdtase_dom_sf"/>
</dbReference>
<dbReference type="EMBL" id="JFKC01000011">
    <property type="protein sequence ID" value="OSQ50574.1"/>
    <property type="molecule type" value="Genomic_DNA"/>
</dbReference>
<evidence type="ECO:0000259" key="2">
    <source>
        <dbReference type="Pfam" id="PF00248"/>
    </source>
</evidence>
<dbReference type="SUPFAM" id="SSF51430">
    <property type="entry name" value="NAD(P)-linked oxidoreductase"/>
    <property type="match status" value="1"/>
</dbReference>
<organism evidence="3 4">
    <name type="scientific">Marivita geojedonensis</name>
    <dbReference type="NCBI Taxonomy" id="1123756"/>
    <lineage>
        <taxon>Bacteria</taxon>
        <taxon>Pseudomonadati</taxon>
        <taxon>Pseudomonadota</taxon>
        <taxon>Alphaproteobacteria</taxon>
        <taxon>Rhodobacterales</taxon>
        <taxon>Roseobacteraceae</taxon>
        <taxon>Marivita</taxon>
    </lineage>
</organism>
<dbReference type="AlphaFoldDB" id="A0A1X4NK25"/>
<evidence type="ECO:0000313" key="3">
    <source>
        <dbReference type="EMBL" id="OSQ50574.1"/>
    </source>
</evidence>
<keyword evidence="1" id="KW-0560">Oxidoreductase</keyword>
<dbReference type="RefSeq" id="WP_085638024.1">
    <property type="nucleotide sequence ID" value="NZ_JFKC01000011.1"/>
</dbReference>
<dbReference type="PANTHER" id="PTHR43625:SF40">
    <property type="entry name" value="ALDO-KETO REDUCTASE YAKC [NADP(+)]"/>
    <property type="match status" value="1"/>
</dbReference>
<evidence type="ECO:0000313" key="4">
    <source>
        <dbReference type="Proteomes" id="UP000193926"/>
    </source>
</evidence>
<sequence length="330" mass="36346">MKKRQLLSSGKMVSEIGLGCMSFAGTYGGTSEREAHDTLSAALDLGVDHLDTSNIYGLGLSEQVIGSFIQGDASKFTIATKAGIWRDREHGNRGFNNKPDYLRDELHGSLKRLGVDHVDLFYIHRRDRDLEIEDVMETLLAFKQEGKIGGIGFSEIAPASLRRACSVGQVDVVQSEYSLWSRQPDLGLHSTCRELGVALVAYSPLARGMLTDATPDPARFADNDLRRNTPRFVEPNYGFNLPYIDRFKAYAADHGTTPSALAIAWCLARGDHIIPIPGTRTKEHLADCAAGSDLNLTDEMMAEIETILPSGWAHGDRYTPAQWAGPERYC</sequence>
<gene>
    <name evidence="3" type="ORF">MGEO_12300</name>
</gene>
<dbReference type="Proteomes" id="UP000193926">
    <property type="component" value="Unassembled WGS sequence"/>
</dbReference>
<dbReference type="InterPro" id="IPR023210">
    <property type="entry name" value="NADP_OxRdtase_dom"/>
</dbReference>
<dbReference type="GO" id="GO:0016491">
    <property type="term" value="F:oxidoreductase activity"/>
    <property type="evidence" value="ECO:0007669"/>
    <property type="project" value="UniProtKB-KW"/>
</dbReference>
<feature type="domain" description="NADP-dependent oxidoreductase" evidence="2">
    <location>
        <begin position="15"/>
        <end position="307"/>
    </location>
</feature>
<accession>A0A1X4NK25</accession>
<dbReference type="STRING" id="1123756.MGEO_12300"/>
<dbReference type="Pfam" id="PF00248">
    <property type="entry name" value="Aldo_ket_red"/>
    <property type="match status" value="1"/>
</dbReference>
<dbReference type="Gene3D" id="3.20.20.100">
    <property type="entry name" value="NADP-dependent oxidoreductase domain"/>
    <property type="match status" value="1"/>
</dbReference>
<evidence type="ECO:0000256" key="1">
    <source>
        <dbReference type="ARBA" id="ARBA00023002"/>
    </source>
</evidence>
<reference evidence="3 4" key="1">
    <citation type="submission" date="2014-03" db="EMBL/GenBank/DDBJ databases">
        <title>The draft genome sequence of Marivita geojedonensis KCTC 23882.</title>
        <authorList>
            <person name="Lai Q."/>
            <person name="Shao Z."/>
        </authorList>
    </citation>
    <scope>NUCLEOTIDE SEQUENCE [LARGE SCALE GENOMIC DNA]</scope>
    <source>
        <strain evidence="3 4">DPG-138</strain>
    </source>
</reference>
<dbReference type="InterPro" id="IPR050791">
    <property type="entry name" value="Aldo-Keto_reductase"/>
</dbReference>
<dbReference type="OrthoDB" id="9803483at2"/>
<comment type="caution">
    <text evidence="3">The sequence shown here is derived from an EMBL/GenBank/DDBJ whole genome shotgun (WGS) entry which is preliminary data.</text>
</comment>
<proteinExistence type="predicted"/>
<dbReference type="PANTHER" id="PTHR43625">
    <property type="entry name" value="AFLATOXIN B1 ALDEHYDE REDUCTASE"/>
    <property type="match status" value="1"/>
</dbReference>